<dbReference type="Gene3D" id="3.15.10.10">
    <property type="entry name" value="Bactericidal permeability-increasing protein, domain 1"/>
    <property type="match status" value="1"/>
</dbReference>
<keyword evidence="1" id="KW-0325">Glycoprotein</keyword>
<evidence type="ECO:0000313" key="7">
    <source>
        <dbReference type="Proteomes" id="UP001642360"/>
    </source>
</evidence>
<proteinExistence type="inferred from homology"/>
<feature type="domain" description="Lipid-binding serum glycoprotein C-terminal" evidence="5">
    <location>
        <begin position="280"/>
        <end position="478"/>
    </location>
</feature>
<dbReference type="PIRSF" id="PIRSF002417">
    <property type="entry name" value="Lipid_binding_protein"/>
    <property type="match status" value="1"/>
</dbReference>
<comment type="caution">
    <text evidence="6">The sequence shown here is derived from an EMBL/GenBank/DDBJ whole genome shotgun (WGS) entry which is preliminary data.</text>
</comment>
<keyword evidence="7" id="KW-1185">Reference proteome</keyword>
<evidence type="ECO:0000256" key="3">
    <source>
        <dbReference type="SAM" id="SignalP"/>
    </source>
</evidence>
<dbReference type="SUPFAM" id="SSF55394">
    <property type="entry name" value="Bactericidal permeability-increasing protein, BPI"/>
    <property type="match status" value="2"/>
</dbReference>
<protein>
    <recommendedName>
        <fullName evidence="8">BPI/LBP family protein</fullName>
    </recommendedName>
</protein>
<feature type="domain" description="Lipid-binding serum glycoprotein N-terminal" evidence="4">
    <location>
        <begin position="36"/>
        <end position="262"/>
    </location>
</feature>
<dbReference type="InterPro" id="IPR001124">
    <property type="entry name" value="Lipid-bd_serum_glycop_C"/>
</dbReference>
<dbReference type="EMBL" id="CAUOFW020000003">
    <property type="protein sequence ID" value="CAK9133409.1"/>
    <property type="molecule type" value="Genomic_DNA"/>
</dbReference>
<dbReference type="Proteomes" id="UP001642360">
    <property type="component" value="Unassembled WGS sequence"/>
</dbReference>
<evidence type="ECO:0000259" key="4">
    <source>
        <dbReference type="SMART" id="SM00328"/>
    </source>
</evidence>
<dbReference type="InterPro" id="IPR017942">
    <property type="entry name" value="Lipid-bd_serum_glycop_N"/>
</dbReference>
<dbReference type="InterPro" id="IPR045897">
    <property type="entry name" value="BPI/LBP_pln"/>
</dbReference>
<dbReference type="Gene3D" id="3.15.20.10">
    <property type="entry name" value="Bactericidal permeability-increasing protein, domain 2"/>
    <property type="match status" value="1"/>
</dbReference>
<reference evidence="6 7" key="1">
    <citation type="submission" date="2024-02" db="EMBL/GenBank/DDBJ databases">
        <authorList>
            <person name="Vignale AGUSTIN F."/>
            <person name="Sosa J E."/>
            <person name="Modenutti C."/>
        </authorList>
    </citation>
    <scope>NUCLEOTIDE SEQUENCE [LARGE SCALE GENOMIC DNA]</scope>
</reference>
<dbReference type="InterPro" id="IPR017943">
    <property type="entry name" value="Bactericidal_perm-incr_a/b_dom"/>
</dbReference>
<dbReference type="InterPro" id="IPR030675">
    <property type="entry name" value="BPI/LBP"/>
</dbReference>
<organism evidence="6 7">
    <name type="scientific">Ilex paraguariensis</name>
    <name type="common">yerba mate</name>
    <dbReference type="NCBI Taxonomy" id="185542"/>
    <lineage>
        <taxon>Eukaryota</taxon>
        <taxon>Viridiplantae</taxon>
        <taxon>Streptophyta</taxon>
        <taxon>Embryophyta</taxon>
        <taxon>Tracheophyta</taxon>
        <taxon>Spermatophyta</taxon>
        <taxon>Magnoliopsida</taxon>
        <taxon>eudicotyledons</taxon>
        <taxon>Gunneridae</taxon>
        <taxon>Pentapetalae</taxon>
        <taxon>asterids</taxon>
        <taxon>campanulids</taxon>
        <taxon>Aquifoliales</taxon>
        <taxon>Aquifoliaceae</taxon>
        <taxon>Ilex</taxon>
    </lineage>
</organism>
<dbReference type="Pfam" id="PF01273">
    <property type="entry name" value="LBP_BPI_CETP"/>
    <property type="match status" value="1"/>
</dbReference>
<gene>
    <name evidence="6" type="ORF">ILEXP_LOCUS316</name>
</gene>
<keyword evidence="3" id="KW-0732">Signal</keyword>
<dbReference type="CDD" id="cd00026">
    <property type="entry name" value="BPI2"/>
    <property type="match status" value="1"/>
</dbReference>
<evidence type="ECO:0000313" key="6">
    <source>
        <dbReference type="EMBL" id="CAK9133409.1"/>
    </source>
</evidence>
<evidence type="ECO:0000256" key="1">
    <source>
        <dbReference type="ARBA" id="ARBA00023180"/>
    </source>
</evidence>
<dbReference type="PANTHER" id="PTHR46801:SF6">
    <property type="entry name" value="LIPID-BINDING SERUM GLYCOPROTEIN C-TERMINAL DOMAIN-CONTAINING PROTEIN"/>
    <property type="match status" value="1"/>
</dbReference>
<dbReference type="SMART" id="SM00328">
    <property type="entry name" value="BPI1"/>
    <property type="match status" value="1"/>
</dbReference>
<dbReference type="PANTHER" id="PTHR46801">
    <property type="entry name" value="OS06G0309200 PROTEIN"/>
    <property type="match status" value="1"/>
</dbReference>
<evidence type="ECO:0000259" key="5">
    <source>
        <dbReference type="SMART" id="SM00329"/>
    </source>
</evidence>
<comment type="similarity">
    <text evidence="2">Belongs to the BPI/LBP/Plunc superfamily. BPI/LBP (TC 1.C.40) family.</text>
</comment>
<dbReference type="AlphaFoldDB" id="A0ABC8QLA3"/>
<evidence type="ECO:0000256" key="2">
    <source>
        <dbReference type="ARBA" id="ARBA00060933"/>
    </source>
</evidence>
<evidence type="ECO:0008006" key="8">
    <source>
        <dbReference type="Google" id="ProtNLM"/>
    </source>
</evidence>
<feature type="signal peptide" evidence="3">
    <location>
        <begin position="1"/>
        <end position="20"/>
    </location>
</feature>
<dbReference type="CDD" id="cd00025">
    <property type="entry name" value="BPI1"/>
    <property type="match status" value="1"/>
</dbReference>
<sequence>MSPIMLHLLLIISLFIPSHTLTNHQPTSESFISILISQNGLNFVKDLLITKEISSLTPLQLPKIEKSARIPFVGNVDIVLSNITIYQINVTSSIVKTGETGVAIIASGTTCNLSMNWHYSYRTWLLVPIEISDSGHASVEVEGMDVGLTLGLENQRGSLKLSILECGCYVKDVSIMLDGGVSWLYQGVVDAFEGQIGFAVENAITQKLKEGVPKLDSFLQSLPKGISVDDIASLNVTFVNDPSLSNFSIGFEVNGLFTEKGKDAVLNSNQQSFQALVSCTNSSKMLGISLDDTVFNSASALYFNAEFMRWIVDKVPDQSLLNTAGWRFIVPQLYKKYPNDDMNLNITLSSPPVIRMSPHTIDATVYADLIIDVLEAGDVIPVACISLVISASGSVNILRNNLAGSMKLDEFTMSLKWSKIGNLRMYLIQPVMWTVIETVILPYANSHLGKGFPLPIIHGFTLQNAEIICSNARITVCSDVAFAEDFIQPLIYPTTKRCASDLLYRL</sequence>
<accession>A0ABC8QLA3</accession>
<name>A0ABC8QLA3_9AQUA</name>
<feature type="chain" id="PRO_5044832871" description="BPI/LBP family protein" evidence="3">
    <location>
        <begin position="21"/>
        <end position="506"/>
    </location>
</feature>
<dbReference type="Pfam" id="PF02886">
    <property type="entry name" value="LBP_BPI_CETP_C"/>
    <property type="match status" value="1"/>
</dbReference>
<dbReference type="FunFam" id="3.15.10.10:FF:000001">
    <property type="entry name" value="phospholipid transfer protein-like"/>
    <property type="match status" value="1"/>
</dbReference>
<dbReference type="SMART" id="SM00329">
    <property type="entry name" value="BPI2"/>
    <property type="match status" value="1"/>
</dbReference>